<sequence>MADPYDLQRFLDAQQTQYQQALEELRAGRKRSHWIWFIFPQLQGLGRSAMAQRYAISGRAEAEAYLQHPVLGPRLLACTEAVLKHCADSAQQILGSPDDLKFRSCMTLFAQAAQDHAPFEQALQSFFDGQADPATLKRLSSGAAIH</sequence>
<dbReference type="SUPFAM" id="SSF140736">
    <property type="entry name" value="Rv1873-like"/>
    <property type="match status" value="1"/>
</dbReference>
<organism evidence="1 2">
    <name type="scientific">Stutzerimonas stutzeri</name>
    <name type="common">Pseudomonas stutzeri</name>
    <dbReference type="NCBI Taxonomy" id="316"/>
    <lineage>
        <taxon>Bacteria</taxon>
        <taxon>Pseudomonadati</taxon>
        <taxon>Pseudomonadota</taxon>
        <taxon>Gammaproteobacteria</taxon>
        <taxon>Pseudomonadales</taxon>
        <taxon>Pseudomonadaceae</taxon>
        <taxon>Stutzerimonas</taxon>
    </lineage>
</organism>
<dbReference type="InterPro" id="IPR036287">
    <property type="entry name" value="Rv1873-like_sf"/>
</dbReference>
<name>A0A2S4AMF9_STUST</name>
<reference evidence="1 2" key="1">
    <citation type="submission" date="2018-01" db="EMBL/GenBank/DDBJ databases">
        <title>Denitrification phenotypes of diverse strains of Pseudomonas stutzeri.</title>
        <authorList>
            <person name="Milligan D.A."/>
            <person name="Bergaust L."/>
            <person name="Bakken L.R."/>
            <person name="Frostegard A."/>
        </authorList>
    </citation>
    <scope>NUCLEOTIDE SEQUENCE [LARGE SCALE GENOMIC DNA]</scope>
    <source>
        <strain evidence="1 2">24a13</strain>
    </source>
</reference>
<dbReference type="PIRSF" id="PIRSF008546">
    <property type="entry name" value="UCP008546"/>
    <property type="match status" value="1"/>
</dbReference>
<dbReference type="OrthoDB" id="9801870at2"/>
<dbReference type="AlphaFoldDB" id="A0A2S4AMF9"/>
<dbReference type="Pfam" id="PF08837">
    <property type="entry name" value="DUF1810"/>
    <property type="match status" value="1"/>
</dbReference>
<dbReference type="EMBL" id="PPXG01000005">
    <property type="protein sequence ID" value="POH82579.1"/>
    <property type="molecule type" value="Genomic_DNA"/>
</dbReference>
<dbReference type="Proteomes" id="UP000237068">
    <property type="component" value="Unassembled WGS sequence"/>
</dbReference>
<dbReference type="Gene3D" id="1.25.40.380">
    <property type="entry name" value="Protein of unknown function DUF1810"/>
    <property type="match status" value="1"/>
</dbReference>
<dbReference type="RefSeq" id="WP_103456868.1">
    <property type="nucleotide sequence ID" value="NZ_JAMOHQ010000002.1"/>
</dbReference>
<protein>
    <submittedName>
        <fullName evidence="1">DUF1810 domain-containing protein</fullName>
    </submittedName>
</protein>
<proteinExistence type="predicted"/>
<dbReference type="InterPro" id="IPR014937">
    <property type="entry name" value="DUF1810"/>
</dbReference>
<evidence type="ECO:0000313" key="1">
    <source>
        <dbReference type="EMBL" id="POH82579.1"/>
    </source>
</evidence>
<accession>A0A2S4AMF9</accession>
<comment type="caution">
    <text evidence="1">The sequence shown here is derived from an EMBL/GenBank/DDBJ whole genome shotgun (WGS) entry which is preliminary data.</text>
</comment>
<gene>
    <name evidence="1" type="ORF">CXK91_14775</name>
</gene>
<evidence type="ECO:0000313" key="2">
    <source>
        <dbReference type="Proteomes" id="UP000237068"/>
    </source>
</evidence>